<feature type="compositionally biased region" description="Low complexity" evidence="7">
    <location>
        <begin position="939"/>
        <end position="972"/>
    </location>
</feature>
<protein>
    <recommendedName>
        <fullName evidence="8">Glycosyltransferase 2-like domain-containing protein</fullName>
    </recommendedName>
</protein>
<feature type="compositionally biased region" description="Low complexity" evidence="7">
    <location>
        <begin position="877"/>
        <end position="901"/>
    </location>
</feature>
<dbReference type="GO" id="GO:0005886">
    <property type="term" value="C:plasma membrane"/>
    <property type="evidence" value="ECO:0007669"/>
    <property type="project" value="UniProtKB-SubCell"/>
</dbReference>
<dbReference type="CDD" id="cd00761">
    <property type="entry name" value="Glyco_tranf_GTA_type"/>
    <property type="match status" value="1"/>
</dbReference>
<feature type="region of interest" description="Disordered" evidence="7">
    <location>
        <begin position="796"/>
        <end position="906"/>
    </location>
</feature>
<reference evidence="9" key="1">
    <citation type="journal article" date="2014" name="Int. J. Syst. Evol. Microbiol.">
        <title>Complete genome sequence of Corynebacterium casei LMG S-19264T (=DSM 44701T), isolated from a smear-ripened cheese.</title>
        <authorList>
            <consortium name="US DOE Joint Genome Institute (JGI-PGF)"/>
            <person name="Walter F."/>
            <person name="Albersmeier A."/>
            <person name="Kalinowski J."/>
            <person name="Ruckert C."/>
        </authorList>
    </citation>
    <scope>NUCLEOTIDE SEQUENCE</scope>
    <source>
        <strain evidence="9">JCM 5069</strain>
    </source>
</reference>
<dbReference type="Proteomes" id="UP000603708">
    <property type="component" value="Unassembled WGS sequence"/>
</dbReference>
<feature type="compositionally biased region" description="Low complexity" evidence="7">
    <location>
        <begin position="1252"/>
        <end position="1263"/>
    </location>
</feature>
<dbReference type="SUPFAM" id="SSF53448">
    <property type="entry name" value="Nucleotide-diphospho-sugar transferases"/>
    <property type="match status" value="1"/>
</dbReference>
<evidence type="ECO:0000256" key="6">
    <source>
        <dbReference type="ARBA" id="ARBA00023136"/>
    </source>
</evidence>
<accession>A0A919KWP5</accession>
<comment type="subcellular location">
    <subcellularLocation>
        <location evidence="1">Cell membrane</location>
        <topology evidence="1">Peripheral membrane protein</topology>
    </subcellularLocation>
</comment>
<dbReference type="Pfam" id="PF00535">
    <property type="entry name" value="Glycos_transf_2"/>
    <property type="match status" value="1"/>
</dbReference>
<feature type="region of interest" description="Disordered" evidence="7">
    <location>
        <begin position="1250"/>
        <end position="1271"/>
    </location>
</feature>
<dbReference type="InterPro" id="IPR029044">
    <property type="entry name" value="Nucleotide-diphossugar_trans"/>
</dbReference>
<evidence type="ECO:0000256" key="5">
    <source>
        <dbReference type="ARBA" id="ARBA00022944"/>
    </source>
</evidence>
<dbReference type="InterPro" id="IPR051612">
    <property type="entry name" value="Teichoic_Acid_Biosynth"/>
</dbReference>
<organism evidence="9 10">
    <name type="scientific">Streptomyces sulfonofaciens</name>
    <dbReference type="NCBI Taxonomy" id="68272"/>
    <lineage>
        <taxon>Bacteria</taxon>
        <taxon>Bacillati</taxon>
        <taxon>Actinomycetota</taxon>
        <taxon>Actinomycetes</taxon>
        <taxon>Kitasatosporales</taxon>
        <taxon>Streptomycetaceae</taxon>
        <taxon>Streptomyces</taxon>
    </lineage>
</organism>
<evidence type="ECO:0000256" key="1">
    <source>
        <dbReference type="ARBA" id="ARBA00004202"/>
    </source>
</evidence>
<evidence type="ECO:0000256" key="7">
    <source>
        <dbReference type="SAM" id="MobiDB-lite"/>
    </source>
</evidence>
<evidence type="ECO:0000313" key="9">
    <source>
        <dbReference type="EMBL" id="GHH76300.1"/>
    </source>
</evidence>
<dbReference type="GO" id="GO:0019350">
    <property type="term" value="P:teichoic acid biosynthetic process"/>
    <property type="evidence" value="ECO:0007669"/>
    <property type="project" value="UniProtKB-KW"/>
</dbReference>
<comment type="similarity">
    <text evidence="2">Belongs to the CDP-glycerol glycerophosphotransferase family.</text>
</comment>
<feature type="domain" description="Glycosyltransferase 2-like" evidence="8">
    <location>
        <begin position="20"/>
        <end position="181"/>
    </location>
</feature>
<feature type="region of interest" description="Disordered" evidence="7">
    <location>
        <begin position="356"/>
        <end position="391"/>
    </location>
</feature>
<name>A0A919KWP5_9ACTN</name>
<dbReference type="PANTHER" id="PTHR37316">
    <property type="entry name" value="TEICHOIC ACID GLYCEROL-PHOSPHATE PRIMASE"/>
    <property type="match status" value="1"/>
</dbReference>
<evidence type="ECO:0000256" key="2">
    <source>
        <dbReference type="ARBA" id="ARBA00010488"/>
    </source>
</evidence>
<evidence type="ECO:0000256" key="4">
    <source>
        <dbReference type="ARBA" id="ARBA00022679"/>
    </source>
</evidence>
<dbReference type="EMBL" id="BNCD01000005">
    <property type="protein sequence ID" value="GHH76300.1"/>
    <property type="molecule type" value="Genomic_DNA"/>
</dbReference>
<reference evidence="9" key="2">
    <citation type="submission" date="2020-09" db="EMBL/GenBank/DDBJ databases">
        <authorList>
            <person name="Sun Q."/>
            <person name="Ohkuma M."/>
        </authorList>
    </citation>
    <scope>NUCLEOTIDE SEQUENCE</scope>
    <source>
        <strain evidence="9">JCM 5069</strain>
    </source>
</reference>
<evidence type="ECO:0000313" key="10">
    <source>
        <dbReference type="Proteomes" id="UP000603708"/>
    </source>
</evidence>
<dbReference type="Gene3D" id="3.40.50.12580">
    <property type="match status" value="1"/>
</dbReference>
<keyword evidence="10" id="KW-1185">Reference proteome</keyword>
<dbReference type="InterPro" id="IPR043148">
    <property type="entry name" value="TagF_C"/>
</dbReference>
<feature type="compositionally biased region" description="Gly residues" evidence="7">
    <location>
        <begin position="973"/>
        <end position="983"/>
    </location>
</feature>
<evidence type="ECO:0000256" key="3">
    <source>
        <dbReference type="ARBA" id="ARBA00022475"/>
    </source>
</evidence>
<feature type="region of interest" description="Disordered" evidence="7">
    <location>
        <begin position="938"/>
        <end position="985"/>
    </location>
</feature>
<dbReference type="SUPFAM" id="SSF53756">
    <property type="entry name" value="UDP-Glycosyltransferase/glycogen phosphorylase"/>
    <property type="match status" value="1"/>
</dbReference>
<keyword evidence="5" id="KW-0777">Teichoic acid biosynthesis</keyword>
<feature type="compositionally biased region" description="Acidic residues" evidence="7">
    <location>
        <begin position="838"/>
        <end position="851"/>
    </location>
</feature>
<dbReference type="GO" id="GO:0047355">
    <property type="term" value="F:CDP-glycerol glycerophosphotransferase activity"/>
    <property type="evidence" value="ECO:0007669"/>
    <property type="project" value="InterPro"/>
</dbReference>
<dbReference type="InterPro" id="IPR001173">
    <property type="entry name" value="Glyco_trans_2-like"/>
</dbReference>
<gene>
    <name evidence="9" type="ORF">GCM10018793_21650</name>
</gene>
<dbReference type="Gene3D" id="3.40.50.11820">
    <property type="match status" value="1"/>
</dbReference>
<keyword evidence="3" id="KW-1003">Cell membrane</keyword>
<dbReference type="PANTHER" id="PTHR37316:SF3">
    <property type="entry name" value="TEICHOIC ACID GLYCEROL-PHOSPHATE TRANSFERASE"/>
    <property type="match status" value="1"/>
</dbReference>
<proteinExistence type="inferred from homology"/>
<keyword evidence="6" id="KW-0472">Membrane</keyword>
<dbReference type="InterPro" id="IPR043149">
    <property type="entry name" value="TagF_N"/>
</dbReference>
<dbReference type="Pfam" id="PF04464">
    <property type="entry name" value="Glyphos_transf"/>
    <property type="match status" value="1"/>
</dbReference>
<comment type="caution">
    <text evidence="9">The sequence shown here is derived from an EMBL/GenBank/DDBJ whole genome shotgun (WGS) entry which is preliminary data.</text>
</comment>
<evidence type="ECO:0000259" key="8">
    <source>
        <dbReference type="Pfam" id="PF00535"/>
    </source>
</evidence>
<dbReference type="Gene3D" id="3.90.550.10">
    <property type="entry name" value="Spore Coat Polysaccharide Biosynthesis Protein SpsA, Chain A"/>
    <property type="match status" value="1"/>
</dbReference>
<dbReference type="InterPro" id="IPR007554">
    <property type="entry name" value="Glycerophosphate_synth"/>
</dbReference>
<feature type="compositionally biased region" description="Low complexity" evidence="7">
    <location>
        <begin position="801"/>
        <end position="816"/>
    </location>
</feature>
<keyword evidence="4" id="KW-0808">Transferase</keyword>
<sequence length="1436" mass="153018">MPVGTVGGLRKVRAVQPRLSVVVSIRNTAEYLTECLESIAGQTLSCVEAVLVDDGSTDDSPRIAEDFATRDPRFRLVRQQHAGLSAARNRGVRETPRTVEFLAFANGDDVLPHDAYARLIASLDTTGSAFAAGNVWQLGRYGRRQEPAYHWLTESRPRTHITRTPRLLADRTARNKVFRRAFWNRHALSFPEGRQYASTRVTIPAHFLAGSVDLLREHVSYQRARQGAGAALHADAKAVRDRIAACEHISRFLSVQQPAHREAYDASCLRGDLVPFLEALPSAGRAYREAFLAAAPDFVAHAAPAALDGLPAGLRVKWHLVRERRLPELLDLLTSGPGCDTAFRVRGRLLRHGVFPHPGGADGGEPAAARDGRAGSAGERSGGPDPLRAPRAADVVETVTRLSRDELDGVARVRETTWDDAGRLVVRGYAYIRNLEAATPGQSARTGVLTCARDQGLPGVRGVPGVRGIRGIRGVPRVRLVATRSVLDPGATADSGQVLHCYDHAGFEMTVDLAKLRVRGRWTPGRWTLGVLVAGRGTVRHAPLRALDAATAQWTVRDLDEDREGGRLRLELGFEEGGLTLGVVECPARVEGHHRDGADVVFVGQVYAQGVEALRLSRPDGPDGTGSGSGMVIEAPLAPEDGRFALRVPLAQLAAVPPPAHRAPKEVPPPCTEPWRAELVMADGSLAPPAALPGLPPGRYALADGRELCATADDRGRLRVELTRRPIADTLFWADDGTLTISGTVGAAGARARTALAGGASGPFAALGAFGAAEAELVLRHEVLDEEVTVPLVRTAPQAPPSGAAASGADPSAAVPEGDASPADLPPVDPPSAADNAPETEAETEAEGEAEGEGKAKAGTEAVRGAGTEAGGEEAAEAGTDTGAVPANPAPAAADPAQALPAPFPSGPGARFSATLHPAADVLGEGRWYAFVRERAPEPGTASDAAPADAPATAPPAGTTAATGTTPAPGSDTGSGTGTGTAGAGAPAVEFPLRVLGPLAAALPARYEGRDREFTVQRRHGDHLVVEAGSALPAAERGAYRRHRLRTTHYPRRREEPLRDAVLYAAGRGDDSLRAVHEELVRRGSEVEHLWVTRDLRTHVPPAARAVVEHSAAWYEALARSRRIIACDHLPDFFERRDGQTVVQTWHGVPLKRIGADLAGSRFADHAHVEALPRLVAQWSVLVVPNRFAIGPLTRALGYDGELLQAGAPRNDVLFAADRDKTAERVRAELGIEPGRRVVLYAPTYRDHHGRPAGAAGPAQGTQGPDGAGRTGSGAGFRYAYEPAFDFRAAERALGDDHVLLVRRHPLAWGRLPGARAPFVRDVTHHPRTGELLLIADVLVTDYSSLMFDFAHTGRPMLFHTYDLEHYRDTVRGFTLDFEARAPGPLLTSTDEVLAALRGLDMLAERHTDAYAAFRDAYCDLDDGHAAARVADRLLR</sequence>